<dbReference type="Proteomes" id="UP000199533">
    <property type="component" value="Unassembled WGS sequence"/>
</dbReference>
<dbReference type="RefSeq" id="WP_090698901.1">
    <property type="nucleotide sequence ID" value="NZ_FOSP01000010.1"/>
</dbReference>
<organism evidence="2 3">
    <name type="scientific">Nitrosomonas aestuarii</name>
    <dbReference type="NCBI Taxonomy" id="52441"/>
    <lineage>
        <taxon>Bacteria</taxon>
        <taxon>Pseudomonadati</taxon>
        <taxon>Pseudomonadota</taxon>
        <taxon>Betaproteobacteria</taxon>
        <taxon>Nitrosomonadales</taxon>
        <taxon>Nitrosomonadaceae</taxon>
        <taxon>Nitrosomonas</taxon>
    </lineage>
</organism>
<evidence type="ECO:0000256" key="1">
    <source>
        <dbReference type="SAM" id="SignalP"/>
    </source>
</evidence>
<dbReference type="EMBL" id="FOSP01000010">
    <property type="protein sequence ID" value="SFK60237.1"/>
    <property type="molecule type" value="Genomic_DNA"/>
</dbReference>
<evidence type="ECO:0000313" key="3">
    <source>
        <dbReference type="Proteomes" id="UP000199533"/>
    </source>
</evidence>
<dbReference type="OrthoDB" id="8545761at2"/>
<keyword evidence="3" id="KW-1185">Reference proteome</keyword>
<name>A0A1I4AWD8_9PROT</name>
<dbReference type="Pfam" id="PF06776">
    <property type="entry name" value="IalB"/>
    <property type="match status" value="1"/>
</dbReference>
<feature type="chain" id="PRO_5011762148" description="Invasion protein IalB, involved in pathogenesis" evidence="1">
    <location>
        <begin position="28"/>
        <end position="175"/>
    </location>
</feature>
<protein>
    <recommendedName>
        <fullName evidence="4">Invasion protein IalB, involved in pathogenesis</fullName>
    </recommendedName>
</protein>
<gene>
    <name evidence="2" type="ORF">SAMN05216302_101046</name>
</gene>
<reference evidence="3" key="1">
    <citation type="submission" date="2016-10" db="EMBL/GenBank/DDBJ databases">
        <authorList>
            <person name="Varghese N."/>
            <person name="Submissions S."/>
        </authorList>
    </citation>
    <scope>NUCLEOTIDE SEQUENCE [LARGE SCALE GENOMIC DNA]</scope>
    <source>
        <strain evidence="3">Nm69</strain>
    </source>
</reference>
<feature type="signal peptide" evidence="1">
    <location>
        <begin position="1"/>
        <end position="27"/>
    </location>
</feature>
<dbReference type="STRING" id="52441.SAMN05216302_101046"/>
<proteinExistence type="predicted"/>
<dbReference type="InterPro" id="IPR010642">
    <property type="entry name" value="Invasion_prot_B"/>
</dbReference>
<accession>A0A1I4AWD8</accession>
<dbReference type="InterPro" id="IPR038696">
    <property type="entry name" value="IalB_sf"/>
</dbReference>
<evidence type="ECO:0008006" key="4">
    <source>
        <dbReference type="Google" id="ProtNLM"/>
    </source>
</evidence>
<dbReference type="AlphaFoldDB" id="A0A1I4AWD8"/>
<dbReference type="Gene3D" id="2.60.40.1880">
    <property type="entry name" value="Invasion associated locus B (IalB) protein"/>
    <property type="match status" value="1"/>
</dbReference>
<evidence type="ECO:0000313" key="2">
    <source>
        <dbReference type="EMBL" id="SFK60237.1"/>
    </source>
</evidence>
<keyword evidence="1" id="KW-0732">Signal</keyword>
<sequence length="175" mass="19059">MKYRQLNRLFLTGTIILLCGAMSSLQASEPELLGQHGDWTAYKFMENNGKVCYMVSQPTKDLGDYTKRGDIFALITHRPAEGSKNVFSYIAGYTYKAGSEVAVSVNNQNFTLFTQDDSAWAPDQGTDNKLADAIKRGNTLVVKGTSSRGTLTTDTFGLKGSSAAYKAISEECGVK</sequence>